<feature type="region of interest" description="Disordered" evidence="5">
    <location>
        <begin position="298"/>
        <end position="324"/>
    </location>
</feature>
<dbReference type="InterPro" id="IPR020904">
    <property type="entry name" value="Sc_DH/Rdtase_CS"/>
</dbReference>
<evidence type="ECO:0000313" key="8">
    <source>
        <dbReference type="EMBL" id="KAK9424064.1"/>
    </source>
</evidence>
<comment type="similarity">
    <text evidence="1">Belongs to the short-chain dehydrogenases/reductases (SDR) family.</text>
</comment>
<dbReference type="InterPro" id="IPR057326">
    <property type="entry name" value="KR_dom"/>
</dbReference>
<dbReference type="PRINTS" id="PR00080">
    <property type="entry name" value="SDRFAMILY"/>
</dbReference>
<dbReference type="CDD" id="cd12148">
    <property type="entry name" value="fungal_TF_MHR"/>
    <property type="match status" value="1"/>
</dbReference>
<evidence type="ECO:0000259" key="7">
    <source>
        <dbReference type="SMART" id="SM00906"/>
    </source>
</evidence>
<accession>A0ABR2VC08</accession>
<dbReference type="Gene3D" id="4.10.240.10">
    <property type="entry name" value="Zn(2)-C6 fungal-type DNA-binding domain"/>
    <property type="match status" value="1"/>
</dbReference>
<dbReference type="PRINTS" id="PR00081">
    <property type="entry name" value="GDHRDH"/>
</dbReference>
<feature type="domain" description="Ketoreductase" evidence="6">
    <location>
        <begin position="9"/>
        <end position="187"/>
    </location>
</feature>
<dbReference type="EMBL" id="JARVKF010000047">
    <property type="protein sequence ID" value="KAK9424064.1"/>
    <property type="molecule type" value="Genomic_DNA"/>
</dbReference>
<dbReference type="InterPro" id="IPR036864">
    <property type="entry name" value="Zn2-C6_fun-type_DNA-bd_sf"/>
</dbReference>
<dbReference type="PANTHER" id="PTHR44169">
    <property type="entry name" value="NADPH-DEPENDENT 1-ACYLDIHYDROXYACETONE PHOSPHATE REDUCTASE"/>
    <property type="match status" value="1"/>
</dbReference>
<dbReference type="InterPro" id="IPR036291">
    <property type="entry name" value="NAD(P)-bd_dom_sf"/>
</dbReference>
<proteinExistence type="inferred from homology"/>
<gene>
    <name evidence="8" type="ORF">SUNI508_13783</name>
</gene>
<evidence type="ECO:0000256" key="2">
    <source>
        <dbReference type="ARBA" id="ARBA00022857"/>
    </source>
</evidence>
<dbReference type="CDD" id="cd05374">
    <property type="entry name" value="17beta-HSD-like_SDR_c"/>
    <property type="match status" value="1"/>
</dbReference>
<dbReference type="SUPFAM" id="SSF51735">
    <property type="entry name" value="NAD(P)-binding Rossmann-fold domains"/>
    <property type="match status" value="1"/>
</dbReference>
<dbReference type="Pfam" id="PF00106">
    <property type="entry name" value="adh_short"/>
    <property type="match status" value="1"/>
</dbReference>
<comment type="caution">
    <text evidence="8">The sequence shown here is derived from an EMBL/GenBank/DDBJ whole genome shotgun (WGS) entry which is preliminary data.</text>
</comment>
<evidence type="ECO:0000259" key="6">
    <source>
        <dbReference type="SMART" id="SM00822"/>
    </source>
</evidence>
<keyword evidence="4" id="KW-0539">Nucleus</keyword>
<dbReference type="PANTHER" id="PTHR44169:SF6">
    <property type="entry name" value="NADPH-DEPENDENT 1-ACYLDIHYDROXYACETONE PHOSPHATE REDUCTASE"/>
    <property type="match status" value="1"/>
</dbReference>
<evidence type="ECO:0000256" key="1">
    <source>
        <dbReference type="ARBA" id="ARBA00006484"/>
    </source>
</evidence>
<dbReference type="InterPro" id="IPR002347">
    <property type="entry name" value="SDR_fam"/>
</dbReference>
<keyword evidence="3" id="KW-0560">Oxidoreductase</keyword>
<feature type="compositionally biased region" description="Basic and acidic residues" evidence="5">
    <location>
        <begin position="315"/>
        <end position="324"/>
    </location>
</feature>
<protein>
    <submittedName>
        <fullName evidence="8">Transcription factor domain-containing protein</fullName>
    </submittedName>
</protein>
<keyword evidence="2" id="KW-0521">NADP</keyword>
<feature type="domain" description="Xylanolytic transcriptional activator regulatory" evidence="7">
    <location>
        <begin position="519"/>
        <end position="596"/>
    </location>
</feature>
<dbReference type="InterPro" id="IPR007219">
    <property type="entry name" value="XnlR_reg_dom"/>
</dbReference>
<organism evidence="8 9">
    <name type="scientific">Seiridium unicorne</name>
    <dbReference type="NCBI Taxonomy" id="138068"/>
    <lineage>
        <taxon>Eukaryota</taxon>
        <taxon>Fungi</taxon>
        <taxon>Dikarya</taxon>
        <taxon>Ascomycota</taxon>
        <taxon>Pezizomycotina</taxon>
        <taxon>Sordariomycetes</taxon>
        <taxon>Xylariomycetidae</taxon>
        <taxon>Amphisphaeriales</taxon>
        <taxon>Sporocadaceae</taxon>
        <taxon>Seiridium</taxon>
    </lineage>
</organism>
<evidence type="ECO:0000313" key="9">
    <source>
        <dbReference type="Proteomes" id="UP001408356"/>
    </source>
</evidence>
<keyword evidence="9" id="KW-1185">Reference proteome</keyword>
<name>A0ABR2VC08_9PEZI</name>
<evidence type="ECO:0000256" key="5">
    <source>
        <dbReference type="SAM" id="MobiDB-lite"/>
    </source>
</evidence>
<reference evidence="8 9" key="1">
    <citation type="journal article" date="2024" name="J. Plant Pathol.">
        <title>Sequence and assembly of the genome of Seiridium unicorne, isolate CBS 538.82, causal agent of cypress canker disease.</title>
        <authorList>
            <person name="Scali E."/>
            <person name="Rocca G.D."/>
            <person name="Danti R."/>
            <person name="Garbelotto M."/>
            <person name="Barberini S."/>
            <person name="Baroncelli R."/>
            <person name="Emiliani G."/>
        </authorList>
    </citation>
    <scope>NUCLEOTIDE SEQUENCE [LARGE SCALE GENOMIC DNA]</scope>
    <source>
        <strain evidence="8 9">BM-138-508</strain>
    </source>
</reference>
<sequence length="742" mass="81177">MAVIDPNTKTVLITGCSEGGLGSALCKAFLHVGCHVFVTVRDPAKAAYLYGDARCEILPLDVASRESIDTCVSQIRKRLNGKGLDVLVNNAGIGLTAPLLDTSIDEAKMLFDVNVWGLLAVTQAFASLLIEARGTILNISSIAGAVQMAWQGVYNSSKAAVTFLSETLRIELSPLGVHVVTAMVGEIETEFYGKGASFALPPGSHYKPAEAIIRKQGLGEMQTNNEKAEVTASNLVKDVLSGRTGKVWRGGVAGTVNPCGGCVDSGLDCVFGSTVPQRGPKKGHLKVLRSRIAALERKIGEQSGDDDCENVEPIPRQDDGEHNMKDQRELNDLDMGETSKSHDLLQSPLGVKDGVHSPVSSLSVSETDSMLGLQIDMPTVQLASGTMAGPDPYLMTPLSTPGVVVTPLMRADLDQLYFERVHTFMPTIQRRRYFARYRQNLGTISQSYACLQSSMWTLAAAMSSQFQHLCQPLYQETLQKLEHTAQCGGDGDAASRLELAQAWTFVSVYEFMHATFQRGWASAGRAIRMAQFLRLNSIDSMVVEMDSSSFVEIEEKRRTFWMVFCLDRFSCALKGLPLTLAEQTEYSAVAIEVDSMLSFTSSIAQIIILALYHTAEISSVTANASPGFIDDVLGYQWRARAAAKEIARLAEHVQHFSVFKVHPFTPIPLHFCRQLLLNLGQDGSLREDLMAVDRALEELKEVNKLCQDGPDLMIGIDMGLEGINSMPMPDSMDDMMNFFWMT</sequence>
<dbReference type="PROSITE" id="PS00061">
    <property type="entry name" value="ADH_SHORT"/>
    <property type="match status" value="1"/>
</dbReference>
<dbReference type="Gene3D" id="3.40.50.720">
    <property type="entry name" value="NAD(P)-binding Rossmann-like Domain"/>
    <property type="match status" value="1"/>
</dbReference>
<dbReference type="Pfam" id="PF04082">
    <property type="entry name" value="Fungal_trans"/>
    <property type="match status" value="1"/>
</dbReference>
<evidence type="ECO:0000256" key="4">
    <source>
        <dbReference type="ARBA" id="ARBA00023242"/>
    </source>
</evidence>
<dbReference type="SMART" id="SM00906">
    <property type="entry name" value="Fungal_trans"/>
    <property type="match status" value="1"/>
</dbReference>
<dbReference type="Proteomes" id="UP001408356">
    <property type="component" value="Unassembled WGS sequence"/>
</dbReference>
<dbReference type="SMART" id="SM00822">
    <property type="entry name" value="PKS_KR"/>
    <property type="match status" value="1"/>
</dbReference>
<evidence type="ECO:0000256" key="3">
    <source>
        <dbReference type="ARBA" id="ARBA00023002"/>
    </source>
</evidence>